<dbReference type="Pfam" id="PF00106">
    <property type="entry name" value="adh_short"/>
    <property type="match status" value="1"/>
</dbReference>
<dbReference type="GO" id="GO:0016491">
    <property type="term" value="F:oxidoreductase activity"/>
    <property type="evidence" value="ECO:0007669"/>
    <property type="project" value="UniProtKB-KW"/>
</dbReference>
<sequence>MTTTITAITGKSSAEEVVKFFKTDLTGKVVIVTGSNSGTGLETARILSSVGAKVIIPCRTLEKSYGAIDYIKETVPQADLLPMQLDLSDLSSIKAFADAFIALGLPLDILINNAGVMACPKSFTKDGFETQFGVNHLGHFYLTNLLTNKLKESTSSRVVVLSSSGNSQLLGPAGIDFNNLNAENSYSPAKVYGQSKLANILHAKELQHRFDAQGADITVVSLHPGNVETNLTRHTSLSMVLDMISNSRNYKTVFQEILKRKKVDVGASTNVYCAVAPDVKKGEFYSDNAVNTILLNEQANNQDMAKKLWEVSEKMLSDKI</sequence>
<dbReference type="OrthoDB" id="191139at2759"/>
<evidence type="ECO:0000313" key="4">
    <source>
        <dbReference type="Proteomes" id="UP000650833"/>
    </source>
</evidence>
<dbReference type="InterPro" id="IPR002347">
    <property type="entry name" value="SDR_fam"/>
</dbReference>
<comment type="similarity">
    <text evidence="1">Belongs to the short-chain dehydrogenases/reductases (SDR) family.</text>
</comment>
<dbReference type="Gene3D" id="3.40.50.720">
    <property type="entry name" value="NAD(P)-binding Rossmann-like Domain"/>
    <property type="match status" value="1"/>
</dbReference>
<dbReference type="EMBL" id="JAEPRC010000063">
    <property type="protein sequence ID" value="KAG2211564.1"/>
    <property type="molecule type" value="Genomic_DNA"/>
</dbReference>
<evidence type="ECO:0000313" key="3">
    <source>
        <dbReference type="EMBL" id="KAG2211564.1"/>
    </source>
</evidence>
<dbReference type="PANTHER" id="PTHR24320">
    <property type="entry name" value="RETINOL DEHYDROGENASE"/>
    <property type="match status" value="1"/>
</dbReference>
<comment type="caution">
    <text evidence="3">The sequence shown here is derived from an EMBL/GenBank/DDBJ whole genome shotgun (WGS) entry which is preliminary data.</text>
</comment>
<dbReference type="AlphaFoldDB" id="A0A8H7RIF4"/>
<gene>
    <name evidence="3" type="ORF">INT46_006580</name>
</gene>
<dbReference type="PRINTS" id="PR00081">
    <property type="entry name" value="GDHRDH"/>
</dbReference>
<evidence type="ECO:0000256" key="1">
    <source>
        <dbReference type="ARBA" id="ARBA00006484"/>
    </source>
</evidence>
<dbReference type="PANTHER" id="PTHR24320:SF148">
    <property type="entry name" value="NAD(P)-BINDING ROSSMANN-FOLD SUPERFAMILY PROTEIN"/>
    <property type="match status" value="1"/>
</dbReference>
<organism evidence="3 4">
    <name type="scientific">Mucor plumbeus</name>
    <dbReference type="NCBI Taxonomy" id="97098"/>
    <lineage>
        <taxon>Eukaryota</taxon>
        <taxon>Fungi</taxon>
        <taxon>Fungi incertae sedis</taxon>
        <taxon>Mucoromycota</taxon>
        <taxon>Mucoromycotina</taxon>
        <taxon>Mucoromycetes</taxon>
        <taxon>Mucorales</taxon>
        <taxon>Mucorineae</taxon>
        <taxon>Mucoraceae</taxon>
        <taxon>Mucor</taxon>
    </lineage>
</organism>
<proteinExistence type="inferred from homology"/>
<evidence type="ECO:0000256" key="2">
    <source>
        <dbReference type="ARBA" id="ARBA00023002"/>
    </source>
</evidence>
<name>A0A8H7RIF4_9FUNG</name>
<reference evidence="3" key="1">
    <citation type="submission" date="2020-12" db="EMBL/GenBank/DDBJ databases">
        <title>Metabolic potential, ecology and presence of endohyphal bacteria is reflected in genomic diversity of Mucoromycotina.</title>
        <authorList>
            <person name="Muszewska A."/>
            <person name="Okrasinska A."/>
            <person name="Steczkiewicz K."/>
            <person name="Drgas O."/>
            <person name="Orlowska M."/>
            <person name="Perlinska-Lenart U."/>
            <person name="Aleksandrzak-Piekarczyk T."/>
            <person name="Szatraj K."/>
            <person name="Zielenkiewicz U."/>
            <person name="Pilsyk S."/>
            <person name="Malc E."/>
            <person name="Mieczkowski P."/>
            <person name="Kruszewska J.S."/>
            <person name="Biernat P."/>
            <person name="Pawlowska J."/>
        </authorList>
    </citation>
    <scope>NUCLEOTIDE SEQUENCE</scope>
    <source>
        <strain evidence="3">CBS 226.32</strain>
    </source>
</reference>
<keyword evidence="2" id="KW-0560">Oxidoreductase</keyword>
<dbReference type="InterPro" id="IPR036291">
    <property type="entry name" value="NAD(P)-bd_dom_sf"/>
</dbReference>
<keyword evidence="4" id="KW-1185">Reference proteome</keyword>
<protein>
    <submittedName>
        <fullName evidence="3">Uncharacterized protein</fullName>
    </submittedName>
</protein>
<dbReference type="SUPFAM" id="SSF51735">
    <property type="entry name" value="NAD(P)-binding Rossmann-fold domains"/>
    <property type="match status" value="1"/>
</dbReference>
<accession>A0A8H7RIF4</accession>
<dbReference type="Proteomes" id="UP000650833">
    <property type="component" value="Unassembled WGS sequence"/>
</dbReference>